<gene>
    <name evidence="1" type="ORF">SAMN04515674_1082</name>
</gene>
<dbReference type="RefSeq" id="WP_143095232.1">
    <property type="nucleotide sequence ID" value="NZ_FOXH01000008.1"/>
</dbReference>
<reference evidence="1 2" key="1">
    <citation type="submission" date="2016-10" db="EMBL/GenBank/DDBJ databases">
        <authorList>
            <person name="de Groot N.N."/>
        </authorList>
    </citation>
    <scope>NUCLEOTIDE SEQUENCE [LARGE SCALE GENOMIC DNA]</scope>
    <source>
        <strain evidence="2">E92,LMG 26720,CCM 7988</strain>
    </source>
</reference>
<accession>A0A1I5UQ08</accession>
<organism evidence="1 2">
    <name type="scientific">Pseudarcicella hirudinis</name>
    <dbReference type="NCBI Taxonomy" id="1079859"/>
    <lineage>
        <taxon>Bacteria</taxon>
        <taxon>Pseudomonadati</taxon>
        <taxon>Bacteroidota</taxon>
        <taxon>Cytophagia</taxon>
        <taxon>Cytophagales</taxon>
        <taxon>Flectobacillaceae</taxon>
        <taxon>Pseudarcicella</taxon>
    </lineage>
</organism>
<name>A0A1I5UQ08_9BACT</name>
<keyword evidence="2" id="KW-1185">Reference proteome</keyword>
<proteinExistence type="predicted"/>
<dbReference type="Proteomes" id="UP000199306">
    <property type="component" value="Unassembled WGS sequence"/>
</dbReference>
<dbReference type="STRING" id="1079859.SAMN04515674_1082"/>
<protein>
    <submittedName>
        <fullName evidence="1">Uncharacterized protein</fullName>
    </submittedName>
</protein>
<dbReference type="AlphaFoldDB" id="A0A1I5UQ08"/>
<sequence length="90" mass="10269">MQHLKMEEIESIETESEIFEGKEFLKKGDLKEIATILKVNSRSVYRVFQGTAQSDLISGTIKKMIEKRKSHIIQSIDKVVCQSNGKIKSL</sequence>
<evidence type="ECO:0000313" key="2">
    <source>
        <dbReference type="Proteomes" id="UP000199306"/>
    </source>
</evidence>
<dbReference type="EMBL" id="FOXH01000008">
    <property type="protein sequence ID" value="SFP97278.1"/>
    <property type="molecule type" value="Genomic_DNA"/>
</dbReference>
<evidence type="ECO:0000313" key="1">
    <source>
        <dbReference type="EMBL" id="SFP97278.1"/>
    </source>
</evidence>